<dbReference type="RefSeq" id="WP_158342285.1">
    <property type="nucleotide sequence ID" value="NZ_JAHQCW010000004.1"/>
</dbReference>
<proteinExistence type="predicted"/>
<keyword evidence="3" id="KW-1185">Reference proteome</keyword>
<dbReference type="Pfam" id="PF01381">
    <property type="entry name" value="HTH_3"/>
    <property type="match status" value="1"/>
</dbReference>
<reference evidence="2" key="1">
    <citation type="submission" date="2021-06" db="EMBL/GenBank/DDBJ databases">
        <title>Description of novel taxa of the family Lachnospiraceae.</title>
        <authorList>
            <person name="Chaplin A.V."/>
            <person name="Sokolova S.R."/>
            <person name="Pikina A.P."/>
            <person name="Korzhanova M."/>
            <person name="Belova V."/>
            <person name="Korostin D."/>
            <person name="Efimov B.A."/>
        </authorList>
    </citation>
    <scope>NUCLEOTIDE SEQUENCE</scope>
    <source>
        <strain evidence="2">ASD5720</strain>
    </source>
</reference>
<dbReference type="SUPFAM" id="SSF47413">
    <property type="entry name" value="lambda repressor-like DNA-binding domains"/>
    <property type="match status" value="1"/>
</dbReference>
<feature type="domain" description="HTH cro/C1-type" evidence="1">
    <location>
        <begin position="13"/>
        <end position="62"/>
    </location>
</feature>
<dbReference type="SMART" id="SM00530">
    <property type="entry name" value="HTH_XRE"/>
    <property type="match status" value="1"/>
</dbReference>
<accession>A0A949K659</accession>
<sequence length="120" mass="13462">MTLGDRIKCILSEKNMKQVEFASTLGISANYVNQLVNGKKTNISETLAKLIEERFGYSAEWIINESGSKMASPTLSAIKKEFIRKIRKMPDEEVLAMLAFAETFASFKRQYGMAAPETQS</sequence>
<dbReference type="PROSITE" id="PS50943">
    <property type="entry name" value="HTH_CROC1"/>
    <property type="match status" value="1"/>
</dbReference>
<dbReference type="Proteomes" id="UP000712157">
    <property type="component" value="Unassembled WGS sequence"/>
</dbReference>
<name>A0A949K659_9FIRM</name>
<dbReference type="InterPro" id="IPR010982">
    <property type="entry name" value="Lambda_DNA-bd_dom_sf"/>
</dbReference>
<evidence type="ECO:0000259" key="1">
    <source>
        <dbReference type="PROSITE" id="PS50943"/>
    </source>
</evidence>
<dbReference type="EMBL" id="JAHQCW010000004">
    <property type="protein sequence ID" value="MBU9735652.1"/>
    <property type="molecule type" value="Genomic_DNA"/>
</dbReference>
<dbReference type="GO" id="GO:0003677">
    <property type="term" value="F:DNA binding"/>
    <property type="evidence" value="ECO:0007669"/>
    <property type="project" value="InterPro"/>
</dbReference>
<gene>
    <name evidence="2" type="ORF">KTH89_03820</name>
</gene>
<evidence type="ECO:0000313" key="3">
    <source>
        <dbReference type="Proteomes" id="UP000712157"/>
    </source>
</evidence>
<comment type="caution">
    <text evidence="2">The sequence shown here is derived from an EMBL/GenBank/DDBJ whole genome shotgun (WGS) entry which is preliminary data.</text>
</comment>
<dbReference type="InterPro" id="IPR001387">
    <property type="entry name" value="Cro/C1-type_HTH"/>
</dbReference>
<dbReference type="AlphaFoldDB" id="A0A949K659"/>
<protein>
    <submittedName>
        <fullName evidence="2">Helix-turn-helix domain-containing protein</fullName>
    </submittedName>
</protein>
<evidence type="ECO:0000313" key="2">
    <source>
        <dbReference type="EMBL" id="MBU9735652.1"/>
    </source>
</evidence>
<dbReference type="CDD" id="cd00093">
    <property type="entry name" value="HTH_XRE"/>
    <property type="match status" value="1"/>
</dbReference>
<dbReference type="Gene3D" id="1.10.260.40">
    <property type="entry name" value="lambda repressor-like DNA-binding domains"/>
    <property type="match status" value="1"/>
</dbReference>
<organism evidence="2 3">
    <name type="scientific">Diplocloster agilis</name>
    <dbReference type="NCBI Taxonomy" id="2850323"/>
    <lineage>
        <taxon>Bacteria</taxon>
        <taxon>Bacillati</taxon>
        <taxon>Bacillota</taxon>
        <taxon>Clostridia</taxon>
        <taxon>Lachnospirales</taxon>
        <taxon>Lachnospiraceae</taxon>
        <taxon>Diplocloster</taxon>
    </lineage>
</organism>